<gene>
    <name evidence="2" type="ORF">NCTC10112_00412</name>
</gene>
<keyword evidence="3" id="KW-1185">Reference proteome</keyword>
<reference evidence="2 3" key="1">
    <citation type="submission" date="2019-01" db="EMBL/GenBank/DDBJ databases">
        <authorList>
            <consortium name="Pathogen Informatics"/>
        </authorList>
    </citation>
    <scope>NUCLEOTIDE SEQUENCE [LARGE SCALE GENOMIC DNA]</scope>
    <source>
        <strain evidence="2 3">NCTC10112</strain>
    </source>
</reference>
<dbReference type="KEGG" id="mob:NCTC10112_00412"/>
<dbReference type="OrthoDB" id="394997at2"/>
<dbReference type="RefSeq" id="WP_022935789.1">
    <property type="nucleotide sequence ID" value="NZ_LR214940.1"/>
</dbReference>
<dbReference type="AlphaFoldDB" id="A0A448ZXA7"/>
<feature type="signal peptide" evidence="1">
    <location>
        <begin position="1"/>
        <end position="25"/>
    </location>
</feature>
<evidence type="ECO:0000313" key="3">
    <source>
        <dbReference type="Proteomes" id="UP000290482"/>
    </source>
</evidence>
<dbReference type="InterPro" id="IPR054779">
    <property type="entry name" value="Cys_pept_put_mycoplasmatota"/>
</dbReference>
<organism evidence="2 3">
    <name type="scientific">Metamycoplasma orale</name>
    <name type="common">Mycoplasma orale</name>
    <dbReference type="NCBI Taxonomy" id="2121"/>
    <lineage>
        <taxon>Bacteria</taxon>
        <taxon>Bacillati</taxon>
        <taxon>Mycoplasmatota</taxon>
        <taxon>Mycoplasmoidales</taxon>
        <taxon>Metamycoplasmataceae</taxon>
        <taxon>Metamycoplasma</taxon>
    </lineage>
</organism>
<dbReference type="NCBIfam" id="NF045837">
    <property type="entry name" value="Mplas_Cys_pep"/>
    <property type="match status" value="1"/>
</dbReference>
<evidence type="ECO:0000313" key="2">
    <source>
        <dbReference type="EMBL" id="VEU55784.1"/>
    </source>
</evidence>
<evidence type="ECO:0000256" key="1">
    <source>
        <dbReference type="SAM" id="SignalP"/>
    </source>
</evidence>
<sequence length="453" mass="53968">MKKFKFWYLASPLVLSALSTTLISAKIDFESEDDKDEKYVLYDYIKLTGKQDVVITHKNFISGGIVSKGKMYWFNNDKGYSILDSEIKRIVEVNPNKSWEQKYANKILKYNQIGKIEIIKSSTRDKTISGDRKRTDWEKIKDIEKYKNFKYSDYLNVKNAIKDNFGKYQINQMKNGLVYADKEVPYSWWFKSSDFKNFGLNSRNNSYNEDDDEKFHYYKQFKPYYKEKYLQKSNGGICGYVAVTMLLLYNEYFKGAGYFDEYEKEFILKSKYFLHINENNLAYYISNFVSPELNSNFLKYLYQKTWFANGTGEWWNYKYISESILYNKWKKSQINYSYWGNNGVIGRPWDIINEYNIPTTLAGLYSEYSSKEKGGHAIVAYGVYNDGRFLCNFGWDDEYNQVIVKCSRGYRWDSNFAINHKWGKNLIKYFNYNDKLYTGIEIDNILKEKEFIK</sequence>
<protein>
    <recommendedName>
        <fullName evidence="4">Peptidase C39-like domain-containing protein</fullName>
    </recommendedName>
</protein>
<feature type="chain" id="PRO_5019290170" description="Peptidase C39-like domain-containing protein" evidence="1">
    <location>
        <begin position="26"/>
        <end position="453"/>
    </location>
</feature>
<keyword evidence="1" id="KW-0732">Signal</keyword>
<dbReference type="Proteomes" id="UP000290482">
    <property type="component" value="Chromosome"/>
</dbReference>
<accession>A0A448ZXA7</accession>
<proteinExistence type="predicted"/>
<name>A0A448ZXA7_METOS</name>
<dbReference type="EMBL" id="LR214940">
    <property type="protein sequence ID" value="VEU55784.1"/>
    <property type="molecule type" value="Genomic_DNA"/>
</dbReference>
<evidence type="ECO:0008006" key="4">
    <source>
        <dbReference type="Google" id="ProtNLM"/>
    </source>
</evidence>